<protein>
    <submittedName>
        <fullName evidence="1">RepA leader peptide Tap</fullName>
    </submittedName>
</protein>
<gene>
    <name evidence="1" type="ORF">BTJ39_23400</name>
</gene>
<evidence type="ECO:0000313" key="2">
    <source>
        <dbReference type="Proteomes" id="UP000190667"/>
    </source>
</evidence>
<dbReference type="STRING" id="1926881.BTJ39_23400"/>
<organism evidence="1 2">
    <name type="scientific">Izhakiella australiensis</name>
    <dbReference type="NCBI Taxonomy" id="1926881"/>
    <lineage>
        <taxon>Bacteria</taxon>
        <taxon>Pseudomonadati</taxon>
        <taxon>Pseudomonadota</taxon>
        <taxon>Gammaproteobacteria</taxon>
        <taxon>Enterobacterales</taxon>
        <taxon>Erwiniaceae</taxon>
        <taxon>Izhakiella</taxon>
    </lineage>
</organism>
<name>A0A1S8Y6Q6_9GAMM</name>
<evidence type="ECO:0000313" key="1">
    <source>
        <dbReference type="EMBL" id="OON34720.1"/>
    </source>
</evidence>
<dbReference type="Pfam" id="PF08048">
    <property type="entry name" value="RepA1_leader"/>
    <property type="match status" value="1"/>
</dbReference>
<comment type="caution">
    <text evidence="1">The sequence shown here is derived from an EMBL/GenBank/DDBJ whole genome shotgun (WGS) entry which is preliminary data.</text>
</comment>
<sequence>MLRKKQYFLCSLLKRNISAGRSG</sequence>
<keyword evidence="2" id="KW-1185">Reference proteome</keyword>
<dbReference type="EMBL" id="MRUL01000034">
    <property type="protein sequence ID" value="OON34720.1"/>
    <property type="molecule type" value="Genomic_DNA"/>
</dbReference>
<dbReference type="Proteomes" id="UP000190667">
    <property type="component" value="Unassembled WGS sequence"/>
</dbReference>
<dbReference type="NCBIfam" id="TIGR03475">
    <property type="entry name" value="tap_IncFII_lead"/>
    <property type="match status" value="1"/>
</dbReference>
<accession>A0A1S8Y6Q6</accession>
<reference evidence="1 2" key="1">
    <citation type="submission" date="2016-12" db="EMBL/GenBank/DDBJ databases">
        <title>Izhakiella australiana sp. nov. of genus Izhakiella isolated from Australian desert.</title>
        <authorList>
            <person name="Ji M."/>
        </authorList>
    </citation>
    <scope>NUCLEOTIDE SEQUENCE [LARGE SCALE GENOMIC DNA]</scope>
    <source>
        <strain evidence="1 2">D4N98</strain>
    </source>
</reference>
<dbReference type="RefSeq" id="WP_078005087.1">
    <property type="nucleotide sequence ID" value="NZ_MRUL01000034.1"/>
</dbReference>
<dbReference type="AlphaFoldDB" id="A0A1S8Y6Q6"/>
<dbReference type="InterPro" id="IPR012605">
    <property type="entry name" value="RepA1_leader_peptide_Tap"/>
</dbReference>
<proteinExistence type="predicted"/>